<organism evidence="6 7">
    <name type="scientific">Umezawaea tangerina</name>
    <dbReference type="NCBI Taxonomy" id="84725"/>
    <lineage>
        <taxon>Bacteria</taxon>
        <taxon>Bacillati</taxon>
        <taxon>Actinomycetota</taxon>
        <taxon>Actinomycetes</taxon>
        <taxon>Pseudonocardiales</taxon>
        <taxon>Pseudonocardiaceae</taxon>
        <taxon>Umezawaea</taxon>
    </lineage>
</organism>
<dbReference type="Gene3D" id="3.90.550.10">
    <property type="entry name" value="Spore Coat Polysaccharide Biosynthesis Protein SpsA, Chain A"/>
    <property type="match status" value="1"/>
</dbReference>
<dbReference type="SUPFAM" id="SSF53448">
    <property type="entry name" value="Nucleotide-diphospho-sugar transferases"/>
    <property type="match status" value="1"/>
</dbReference>
<evidence type="ECO:0000256" key="2">
    <source>
        <dbReference type="ARBA" id="ARBA00022676"/>
    </source>
</evidence>
<dbReference type="RefSeq" id="WP_106190077.1">
    <property type="nucleotide sequence ID" value="NZ_PVTF01000008.1"/>
</dbReference>
<dbReference type="Pfam" id="PF13641">
    <property type="entry name" value="Glyco_tranf_2_3"/>
    <property type="match status" value="1"/>
</dbReference>
<name>A0A2T0SZC8_9PSEU</name>
<dbReference type="AlphaFoldDB" id="A0A2T0SZC8"/>
<evidence type="ECO:0000313" key="7">
    <source>
        <dbReference type="Proteomes" id="UP000239494"/>
    </source>
</evidence>
<dbReference type="PANTHER" id="PTHR43630">
    <property type="entry name" value="POLY-BETA-1,6-N-ACETYL-D-GLUCOSAMINE SYNTHASE"/>
    <property type="match status" value="1"/>
</dbReference>
<dbReference type="PANTHER" id="PTHR43630:SF1">
    <property type="entry name" value="POLY-BETA-1,6-N-ACETYL-D-GLUCOSAMINE SYNTHASE"/>
    <property type="match status" value="1"/>
</dbReference>
<feature type="transmembrane region" description="Helical" evidence="5">
    <location>
        <begin position="504"/>
        <end position="523"/>
    </location>
</feature>
<evidence type="ECO:0000313" key="6">
    <source>
        <dbReference type="EMBL" id="PRY38771.1"/>
    </source>
</evidence>
<feature type="transmembrane region" description="Helical" evidence="5">
    <location>
        <begin position="528"/>
        <end position="547"/>
    </location>
</feature>
<keyword evidence="3 6" id="KW-0808">Transferase</keyword>
<keyword evidence="5" id="KW-0472">Membrane</keyword>
<gene>
    <name evidence="6" type="ORF">CLV43_108171</name>
</gene>
<proteinExistence type="inferred from homology"/>
<sequence length="978" mass="101057">MIAVLLLALLVLGVSLALSGAAALVRGPGRAPAAPDTPFRSDARDVAVLIAAHDQEHLVGPALEAAARLVPPANVHLVSDDSADRTAEVARATGAQVAETVGRLGRSGAFDAGIQAFRLVDRFEFVVLLDADTVLHPDYLDSVLPLFADETVVAVDGRLDPDLRTPPRGFAARLLSAYRARDHALVEGLRRFRRGGTPMNVARVLPSVGRVYRTSALWEIDIHSSGLAVDDFDTTLRIYREKFGAVAFSPAARAAPAGPTRLREHRRQLFLWANGFWQGLRGHDLRRDPGLAAQAVELALTAFALLLAPVAIVVAAVPGLVPVSPFAVAAALSVPDYLLTLVVALARRKPGYLLPGLLFPVLRVLDAATVLRGAFGHPSAAEWLRVGAEPEDHPVDDDREERVGRSAPVDRPARTPRAASVLAWFILAGSAGVLAVRVALTTATLPATSVEPGLVDATFAKVVGLGAPPVDGSLRVFGLQLDAYATLTGAFGRQVSTLVSARELSVAAVVVVLLALGAMAALLRIRPLVMAVAVLMLAAAGPVVAVLTPVGPGGTAAAWTALAAAAGLATVHRHDGRWVPAGAVALLVALATAPVLVVPIGVGTAVWFASAARKPFTRVWTALGALAVTAAGWLVCREAGLLAPPSSQVVLGDDQRVLLLAVVGAAVLAGLSTAWLRPVAVASGTGALLVVVAAPGADAVLPVLVLTAATLVALVVDESVGRFPAAAPARVRWVVGGMAAVLAVVGSAAGVVLAPRTARAVDHVGLAEWMAKNLDGDTGLAAPAGLWSDLQRDRARAGLPADAVRPAGSGTARPDDLVAAVGPTAVSGVDLVRFGSAPTDPDSIVVVLPRDDVGYLSSNERAAAGEQLAGNVRLHTTEDVRTALRAGRVDLRAMAVLAELCRAQEVTVASTGKPPHEKGSSLPDRTLVLSTADDGSTAAVVDWLKAQQPPFAPDEVRVVPDGVAIGWRLPPLRDRTPK</sequence>
<protein>
    <submittedName>
        <fullName evidence="6">Cellulose synthase/poly-beta-1,6-N-acetylglucosamine synthase-like glycosyltransferase</fullName>
    </submittedName>
</protein>
<dbReference type="Proteomes" id="UP000239494">
    <property type="component" value="Unassembled WGS sequence"/>
</dbReference>
<evidence type="ECO:0000256" key="4">
    <source>
        <dbReference type="SAM" id="MobiDB-lite"/>
    </source>
</evidence>
<evidence type="ECO:0000256" key="3">
    <source>
        <dbReference type="ARBA" id="ARBA00022679"/>
    </source>
</evidence>
<evidence type="ECO:0000256" key="1">
    <source>
        <dbReference type="ARBA" id="ARBA00006739"/>
    </source>
</evidence>
<feature type="transmembrane region" description="Helical" evidence="5">
    <location>
        <begin position="326"/>
        <end position="346"/>
    </location>
</feature>
<dbReference type="OrthoDB" id="9810303at2"/>
<comment type="similarity">
    <text evidence="1">Belongs to the glycosyltransferase 2 family.</text>
</comment>
<feature type="region of interest" description="Disordered" evidence="4">
    <location>
        <begin position="390"/>
        <end position="411"/>
    </location>
</feature>
<feature type="transmembrane region" description="Helical" evidence="5">
    <location>
        <begin position="298"/>
        <end position="321"/>
    </location>
</feature>
<feature type="transmembrane region" description="Helical" evidence="5">
    <location>
        <begin position="688"/>
        <end position="712"/>
    </location>
</feature>
<reference evidence="6 7" key="1">
    <citation type="submission" date="2018-03" db="EMBL/GenBank/DDBJ databases">
        <title>Genomic Encyclopedia of Archaeal and Bacterial Type Strains, Phase II (KMG-II): from individual species to whole genera.</title>
        <authorList>
            <person name="Goeker M."/>
        </authorList>
    </citation>
    <scope>NUCLEOTIDE SEQUENCE [LARGE SCALE GENOMIC DNA]</scope>
    <source>
        <strain evidence="6 7">DSM 44720</strain>
    </source>
</reference>
<evidence type="ECO:0000256" key="5">
    <source>
        <dbReference type="SAM" id="Phobius"/>
    </source>
</evidence>
<keyword evidence="7" id="KW-1185">Reference proteome</keyword>
<comment type="caution">
    <text evidence="6">The sequence shown here is derived from an EMBL/GenBank/DDBJ whole genome shotgun (WGS) entry which is preliminary data.</text>
</comment>
<dbReference type="GO" id="GO:0016757">
    <property type="term" value="F:glycosyltransferase activity"/>
    <property type="evidence" value="ECO:0007669"/>
    <property type="project" value="UniProtKB-KW"/>
</dbReference>
<feature type="transmembrane region" description="Helical" evidence="5">
    <location>
        <begin position="733"/>
        <end position="754"/>
    </location>
</feature>
<keyword evidence="2" id="KW-0328">Glycosyltransferase</keyword>
<dbReference type="EMBL" id="PVTF01000008">
    <property type="protein sequence ID" value="PRY38771.1"/>
    <property type="molecule type" value="Genomic_DNA"/>
</dbReference>
<keyword evidence="5" id="KW-1133">Transmembrane helix</keyword>
<feature type="transmembrane region" description="Helical" evidence="5">
    <location>
        <begin position="421"/>
        <end position="440"/>
    </location>
</feature>
<accession>A0A2T0SZC8</accession>
<feature type="transmembrane region" description="Helical" evidence="5">
    <location>
        <begin position="657"/>
        <end position="676"/>
    </location>
</feature>
<feature type="transmembrane region" description="Helical" evidence="5">
    <location>
        <begin position="553"/>
        <end position="571"/>
    </location>
</feature>
<keyword evidence="5" id="KW-0812">Transmembrane</keyword>
<feature type="transmembrane region" description="Helical" evidence="5">
    <location>
        <begin position="619"/>
        <end position="636"/>
    </location>
</feature>
<feature type="transmembrane region" description="Helical" evidence="5">
    <location>
        <begin position="583"/>
        <end position="607"/>
    </location>
</feature>
<dbReference type="InterPro" id="IPR029044">
    <property type="entry name" value="Nucleotide-diphossugar_trans"/>
</dbReference>